<accession>A0A346RPD1</accession>
<dbReference type="Proteomes" id="UP000241381">
    <property type="component" value="Segment"/>
</dbReference>
<organism evidence="3 4">
    <name type="scientific">Salmonella phage vB_SpuP_Spp16</name>
    <dbReference type="NCBI Taxonomy" id="2081603"/>
    <lineage>
        <taxon>Viruses</taxon>
        <taxon>Duplodnaviria</taxon>
        <taxon>Heunggongvirae</taxon>
        <taxon>Uroviricota</taxon>
        <taxon>Caudoviricetes</taxon>
        <taxon>Autographivirales</taxon>
        <taxon>Autonotataviridae</taxon>
        <taxon>Melnykvirinae</taxon>
        <taxon>Panjvirus</taxon>
        <taxon>Panjvirus Spp16</taxon>
    </lineage>
</organism>
<dbReference type="EMBL" id="MG878892">
    <property type="protein sequence ID" value="AXS68548.1"/>
    <property type="molecule type" value="Genomic_DNA"/>
</dbReference>
<feature type="region of interest" description="Disordered" evidence="2">
    <location>
        <begin position="1"/>
        <end position="26"/>
    </location>
</feature>
<dbReference type="GeneID" id="54989850"/>
<evidence type="ECO:0000313" key="4">
    <source>
        <dbReference type="Proteomes" id="UP000241381"/>
    </source>
</evidence>
<evidence type="ECO:0000256" key="1">
    <source>
        <dbReference type="SAM" id="Coils"/>
    </source>
</evidence>
<dbReference type="KEGG" id="vg:54989850"/>
<proteinExistence type="predicted"/>
<protein>
    <submittedName>
        <fullName evidence="3">Tail tube protein B</fullName>
    </submittedName>
</protein>
<evidence type="ECO:0000256" key="2">
    <source>
        <dbReference type="SAM" id="MobiDB-lite"/>
    </source>
</evidence>
<feature type="coiled-coil region" evidence="1">
    <location>
        <begin position="225"/>
        <end position="259"/>
    </location>
</feature>
<evidence type="ECO:0000313" key="3">
    <source>
        <dbReference type="EMBL" id="AXS68548.1"/>
    </source>
</evidence>
<dbReference type="Pfam" id="PF25675">
    <property type="entry name" value="Phage_nozzle"/>
    <property type="match status" value="2"/>
</dbReference>
<dbReference type="InterPro" id="IPR058003">
    <property type="entry name" value="Phage_gp12"/>
</dbReference>
<dbReference type="RefSeq" id="YP_009799365.1">
    <property type="nucleotide sequence ID" value="NC_047941.1"/>
</dbReference>
<keyword evidence="4" id="KW-1185">Reference proteome</keyword>
<reference evidence="3" key="1">
    <citation type="submission" date="2018-01" db="EMBL/GenBank/DDBJ databases">
        <title>Complete genome sequence analysis of a novel Salmonella phage Spp16.</title>
        <authorList>
            <person name="Zhao F."/>
            <person name="Sun H."/>
            <person name="Ren H."/>
            <person name="Tong Y."/>
        </authorList>
    </citation>
    <scope>NUCLEOTIDE SEQUENCE [LARGE SCALE GENOMIC DNA]</scope>
</reference>
<name>A0A346RPD1_9CAUD</name>
<sequence>MRVGGAYESVARGVSEQAPQDRRSGQMWEQVNMISDPVRGIVRRQGSEYKASIRIGASVKDVYQLEQVAPNFITKTYFCDGDEYELIYTRHKKSEREPLSPLYCYNKTKNKFLTVKPDNGAVWNAILNNGISSMVNIGKFMFISANGYTGEWQIKDSIPSDESSKSGAIWIRNGDYSRTYALLIVMQDGTQKKVEYKTPTSSYPGELDTSQVKVPEIKTDDNPSNEELNKRLAVFQQEMSEYNKKVADIQNEYNSAVTKYTGESAAAIQPENIAKQLRDQIVKVIPQQHVGQQGAYIYFSENSGIRSVSVEDMGDDSYLRVVVNNIDGPEKLTPKHYVGKIVRVTPKKQTGKDAYYLKAFPKSGMGSGFTDVTWREAAGQESIPKQFFALCYAVGDVLHVGSTPESLQSSIGSSITIPKFKVSTVGDTTSSPLPSFFGKQIDYLGVFQDRLLIGTGAIIFASKPGDYFNWFRSSVLTVEDNDPVEMFALGSEDDTISWDTTFDRNHVLFGRKYQYLIPGRTLLSPKNPSIQVMSANEDAVEAEPQSSGNFVFYAKDTARKGSLHQIQMGATADSSESYECSQQLDKYIWGKPTQILCTTAPFVVVMRTRRYPYGLYLYTYLDSMQGTERLFDSWSRWEWHTKLGPSVGMSKYRGDVLVFTVRNSGNDLHLVCDLFTFDTSLSNYPYLDSWRHFNVATQYPLWWTREFDECMYVAYNALSKYYMLGSEYKKLDNNIPDWKQDIDKLTIGVEFSAYYTPTSPYKRDYNDKPVLNGRLTWQTILLSIMETGGVSVIVEFSNNTRVQKQFDGRTLGRGTNLVGRAPIVTTTVNAPVGREIRECKVTVAANKWLPLTVTGMEWTGQWFNRRRG</sequence>
<keyword evidence="1" id="KW-0175">Coiled coil</keyword>